<dbReference type="RefSeq" id="WP_016449296.1">
    <property type="nucleotide sequence ID" value="NZ_CBCSDN010000017.1"/>
</dbReference>
<evidence type="ECO:0000313" key="3">
    <source>
        <dbReference type="Proteomes" id="UP000095607"/>
    </source>
</evidence>
<evidence type="ECO:0000313" key="4">
    <source>
        <dbReference type="Proteomes" id="UP001219066"/>
    </source>
</evidence>
<proteinExistence type="predicted"/>
<dbReference type="Proteomes" id="UP000095607">
    <property type="component" value="Chromosome"/>
</dbReference>
<reference evidence="1 3" key="1">
    <citation type="submission" date="2016-09" db="EMBL/GenBank/DDBJ databases">
        <title>Complete genome sequence of Deltia acidovorans CM13 isolated from murine proximal colonic tissue.</title>
        <authorList>
            <person name="Saffarian A."/>
        </authorList>
    </citation>
    <scope>NUCLEOTIDE SEQUENCE [LARGE SCALE GENOMIC DNA]</scope>
    <source>
        <strain evidence="1 3">CM13</strain>
    </source>
</reference>
<dbReference type="InterPro" id="IPR014985">
    <property type="entry name" value="WbqC"/>
</dbReference>
<sequence>MKLAIMQPYFFPYIGYFRLLQTVDKFVFYDDVNFIKGGWINRNRLLLGGKVGYFTVPLSEASSFVKINSIKIKSDIPWEARILAQISASYSKAPYYTSVRDLVEKVVFSHDGYISTLAKKSVLAVADYLSISKVVEISSELYGNQNLRGTARVLDICRQEAASVYVNLPGGRNLYSQADFSREGMDLLFLDGPMREYSQAGTEFHSGLSIIDVLMFNSPEEVVGMLEPRGY</sequence>
<dbReference type="KEGG" id="dts:BI380_24685"/>
<dbReference type="EMBL" id="CP120956">
    <property type="protein sequence ID" value="WFF80708.1"/>
    <property type="molecule type" value="Genomic_DNA"/>
</dbReference>
<reference evidence="2" key="2">
    <citation type="submission" date="2023-03" db="EMBL/GenBank/DDBJ databases">
        <title>Synergistic degradation of erythromycin by symbiotic bacteria Ery-6A and Ery-6B and application in simulated water remediation.</title>
        <authorList>
            <person name="Xu S."/>
        </authorList>
    </citation>
    <scope>NUCLEOTIDE SEQUENCE</scope>
    <source>
        <strain evidence="2">Ery-6A</strain>
    </source>
</reference>
<evidence type="ECO:0000313" key="2">
    <source>
        <dbReference type="EMBL" id="WFF80708.1"/>
    </source>
</evidence>
<protein>
    <submittedName>
        <fullName evidence="2">WbqC family protein</fullName>
    </submittedName>
</protein>
<keyword evidence="3" id="KW-1185">Reference proteome</keyword>
<gene>
    <name evidence="1" type="ORF">BI380_24685</name>
    <name evidence="2" type="ORF">PYR84_27905</name>
</gene>
<dbReference type="Proteomes" id="UP001219066">
    <property type="component" value="Chromosome"/>
</dbReference>
<dbReference type="EMBL" id="CP017420">
    <property type="protein sequence ID" value="AOV04305.1"/>
    <property type="molecule type" value="Genomic_DNA"/>
</dbReference>
<organism evidence="2 4">
    <name type="scientific">Delftia tsuruhatensis</name>
    <dbReference type="NCBI Taxonomy" id="180282"/>
    <lineage>
        <taxon>Bacteria</taxon>
        <taxon>Pseudomonadati</taxon>
        <taxon>Pseudomonadota</taxon>
        <taxon>Betaproteobacteria</taxon>
        <taxon>Burkholderiales</taxon>
        <taxon>Comamonadaceae</taxon>
        <taxon>Delftia</taxon>
    </lineage>
</organism>
<name>A0AAX3SKY4_9BURK</name>
<dbReference type="Pfam" id="PF08889">
    <property type="entry name" value="WbqC"/>
    <property type="match status" value="1"/>
</dbReference>
<evidence type="ECO:0000313" key="1">
    <source>
        <dbReference type="EMBL" id="AOV04305.1"/>
    </source>
</evidence>
<accession>A0AAX3SKY4</accession>
<dbReference type="AlphaFoldDB" id="A0AAX3SKY4"/>